<sequence length="191" mass="21770">MTARAKATERTRERILEATYELWLEHPYDEVSMDAVAARAEVSRQTVHRHFGTKDDLVTAVTAWRAPREDAERAVPVGDVAAAVRRIVERNEEMGDANIRALEVEDRIAVVQHMLGQGRRAHRAWVETVFAPHLPDRADARERIVDALYVALDVTVWKLLRRDFAYSVERTEQVMRTMVDGVLAEARKEGA</sequence>
<evidence type="ECO:0000256" key="1">
    <source>
        <dbReference type="ARBA" id="ARBA00023015"/>
    </source>
</evidence>
<keyword evidence="2 4" id="KW-0238">DNA-binding</keyword>
<evidence type="ECO:0000256" key="2">
    <source>
        <dbReference type="ARBA" id="ARBA00023125"/>
    </source>
</evidence>
<reference evidence="6 7" key="1">
    <citation type="submission" date="2018-09" db="EMBL/GenBank/DDBJ databases">
        <title>Complete genome sequence of Euzebya sp. DY32-46 isolated from seawater of Pacific Ocean.</title>
        <authorList>
            <person name="Xu L."/>
            <person name="Wu Y.-H."/>
            <person name="Xu X.-W."/>
        </authorList>
    </citation>
    <scope>NUCLEOTIDE SEQUENCE [LARGE SCALE GENOMIC DNA]</scope>
    <source>
        <strain evidence="6 7">DY32-46</strain>
    </source>
</reference>
<feature type="DNA-binding region" description="H-T-H motif" evidence="4">
    <location>
        <begin position="32"/>
        <end position="51"/>
    </location>
</feature>
<dbReference type="Pfam" id="PF00440">
    <property type="entry name" value="TetR_N"/>
    <property type="match status" value="1"/>
</dbReference>
<keyword evidence="3" id="KW-0804">Transcription</keyword>
<keyword evidence="7" id="KW-1185">Reference proteome</keyword>
<dbReference type="GO" id="GO:0003700">
    <property type="term" value="F:DNA-binding transcription factor activity"/>
    <property type="evidence" value="ECO:0007669"/>
    <property type="project" value="TreeGrafter"/>
</dbReference>
<gene>
    <name evidence="6" type="ORF">DVS28_a4982</name>
</gene>
<dbReference type="Proteomes" id="UP000264006">
    <property type="component" value="Chromosome"/>
</dbReference>
<dbReference type="InterPro" id="IPR001647">
    <property type="entry name" value="HTH_TetR"/>
</dbReference>
<evidence type="ECO:0000256" key="3">
    <source>
        <dbReference type="ARBA" id="ARBA00023163"/>
    </source>
</evidence>
<protein>
    <submittedName>
        <fullName evidence="6">Transcriptional regulator, TetR family</fullName>
    </submittedName>
</protein>
<dbReference type="RefSeq" id="WP_164710994.1">
    <property type="nucleotide sequence ID" value="NZ_CP031165.1"/>
</dbReference>
<keyword evidence="1" id="KW-0805">Transcription regulation</keyword>
<dbReference type="InterPro" id="IPR050109">
    <property type="entry name" value="HTH-type_TetR-like_transc_reg"/>
</dbReference>
<dbReference type="InterPro" id="IPR009057">
    <property type="entry name" value="Homeodomain-like_sf"/>
</dbReference>
<dbReference type="GO" id="GO:0000976">
    <property type="term" value="F:transcription cis-regulatory region binding"/>
    <property type="evidence" value="ECO:0007669"/>
    <property type="project" value="TreeGrafter"/>
</dbReference>
<dbReference type="PANTHER" id="PTHR30055:SF234">
    <property type="entry name" value="HTH-TYPE TRANSCRIPTIONAL REGULATOR BETI"/>
    <property type="match status" value="1"/>
</dbReference>
<evidence type="ECO:0000259" key="5">
    <source>
        <dbReference type="PROSITE" id="PS50977"/>
    </source>
</evidence>
<organism evidence="6 7">
    <name type="scientific">Euzebya pacifica</name>
    <dbReference type="NCBI Taxonomy" id="1608957"/>
    <lineage>
        <taxon>Bacteria</taxon>
        <taxon>Bacillati</taxon>
        <taxon>Actinomycetota</taxon>
        <taxon>Nitriliruptoria</taxon>
        <taxon>Euzebyales</taxon>
    </lineage>
</organism>
<dbReference type="EMBL" id="CP031165">
    <property type="protein sequence ID" value="AXV09639.1"/>
    <property type="molecule type" value="Genomic_DNA"/>
</dbReference>
<evidence type="ECO:0000313" key="6">
    <source>
        <dbReference type="EMBL" id="AXV09639.1"/>
    </source>
</evidence>
<evidence type="ECO:0000313" key="7">
    <source>
        <dbReference type="Proteomes" id="UP000264006"/>
    </source>
</evidence>
<feature type="domain" description="HTH tetR-type" evidence="5">
    <location>
        <begin position="9"/>
        <end position="69"/>
    </location>
</feature>
<dbReference type="KEGG" id="euz:DVS28_a4982"/>
<accession>A0A346Y592</accession>
<name>A0A346Y592_9ACTN</name>
<dbReference type="AlphaFoldDB" id="A0A346Y592"/>
<dbReference type="PRINTS" id="PR00455">
    <property type="entry name" value="HTHTETR"/>
</dbReference>
<evidence type="ECO:0000256" key="4">
    <source>
        <dbReference type="PROSITE-ProRule" id="PRU00335"/>
    </source>
</evidence>
<dbReference type="PROSITE" id="PS50977">
    <property type="entry name" value="HTH_TETR_2"/>
    <property type="match status" value="1"/>
</dbReference>
<proteinExistence type="predicted"/>
<dbReference type="PANTHER" id="PTHR30055">
    <property type="entry name" value="HTH-TYPE TRANSCRIPTIONAL REGULATOR RUTR"/>
    <property type="match status" value="1"/>
</dbReference>
<dbReference type="Gene3D" id="1.10.357.10">
    <property type="entry name" value="Tetracycline Repressor, domain 2"/>
    <property type="match status" value="1"/>
</dbReference>
<dbReference type="SUPFAM" id="SSF46689">
    <property type="entry name" value="Homeodomain-like"/>
    <property type="match status" value="1"/>
</dbReference>